<dbReference type="PANTHER" id="PTHR42891">
    <property type="entry name" value="D-GLYCERO-BETA-D-MANNO-HEPTOSE-1,7-BISPHOSPHATE 7-PHOSPHATASE"/>
    <property type="match status" value="1"/>
</dbReference>
<dbReference type="GO" id="GO:0005737">
    <property type="term" value="C:cytoplasm"/>
    <property type="evidence" value="ECO:0007669"/>
    <property type="project" value="UniProtKB-SubCell"/>
</dbReference>
<dbReference type="RefSeq" id="WP_076667472.1">
    <property type="nucleotide sequence ID" value="NZ_FTPP01000001.1"/>
</dbReference>
<dbReference type="InterPro" id="IPR006543">
    <property type="entry name" value="Histidinol-phos"/>
</dbReference>
<evidence type="ECO:0000256" key="4">
    <source>
        <dbReference type="ARBA" id="ARBA00022801"/>
    </source>
</evidence>
<dbReference type="EMBL" id="FTPP01000001">
    <property type="protein sequence ID" value="SIT86367.1"/>
    <property type="molecule type" value="Genomic_DNA"/>
</dbReference>
<evidence type="ECO:0000256" key="6">
    <source>
        <dbReference type="ARBA" id="ARBA00031828"/>
    </source>
</evidence>
<evidence type="ECO:0000256" key="10">
    <source>
        <dbReference type="PIRSR" id="PIRSR004682-4"/>
    </source>
</evidence>
<evidence type="ECO:0000256" key="7">
    <source>
        <dbReference type="PIRNR" id="PIRNR004682"/>
    </source>
</evidence>
<feature type="site" description="Stabilizes the phosphoryl group" evidence="9">
    <location>
        <position position="101"/>
    </location>
</feature>
<name>A0A1R3X5Z8_9BACT</name>
<dbReference type="GO" id="GO:0016791">
    <property type="term" value="F:phosphatase activity"/>
    <property type="evidence" value="ECO:0007669"/>
    <property type="project" value="InterPro"/>
</dbReference>
<evidence type="ECO:0000256" key="1">
    <source>
        <dbReference type="ARBA" id="ARBA00004496"/>
    </source>
</evidence>
<dbReference type="Pfam" id="PF13419">
    <property type="entry name" value="HAD_2"/>
    <property type="match status" value="1"/>
</dbReference>
<keyword evidence="5 7" id="KW-0119">Carbohydrate metabolism</keyword>
<proteinExistence type="inferred from homology"/>
<dbReference type="PIRSF" id="PIRSF004682">
    <property type="entry name" value="GmhB"/>
    <property type="match status" value="1"/>
</dbReference>
<feature type="site" description="Stabilizes the phosphoryl group" evidence="9">
    <location>
        <position position="52"/>
    </location>
</feature>
<comment type="subcellular location">
    <subcellularLocation>
        <location evidence="1 7">Cytoplasm</location>
    </subcellularLocation>
</comment>
<dbReference type="STRING" id="1317125.SAMN05444128_1714"/>
<dbReference type="Gene3D" id="3.40.50.1000">
    <property type="entry name" value="HAD superfamily/HAD-like"/>
    <property type="match status" value="1"/>
</dbReference>
<dbReference type="GO" id="GO:0046872">
    <property type="term" value="F:metal ion binding"/>
    <property type="evidence" value="ECO:0007669"/>
    <property type="project" value="UniProtKB-KW"/>
</dbReference>
<evidence type="ECO:0000256" key="8">
    <source>
        <dbReference type="PIRSR" id="PIRSR004682-1"/>
    </source>
</evidence>
<keyword evidence="10" id="KW-0460">Magnesium</keyword>
<dbReference type="InterPro" id="IPR006549">
    <property type="entry name" value="HAD-SF_hydro_IIIA"/>
</dbReference>
<accession>A0A1R3X5Z8</accession>
<dbReference type="InterPro" id="IPR023214">
    <property type="entry name" value="HAD_sf"/>
</dbReference>
<evidence type="ECO:0000313" key="11">
    <source>
        <dbReference type="EMBL" id="SIT86367.1"/>
    </source>
</evidence>
<dbReference type="InterPro" id="IPR036412">
    <property type="entry name" value="HAD-like_sf"/>
</dbReference>
<evidence type="ECO:0000256" key="3">
    <source>
        <dbReference type="ARBA" id="ARBA00022723"/>
    </source>
</evidence>
<dbReference type="NCBIfam" id="TIGR01662">
    <property type="entry name" value="HAD-SF-IIIA"/>
    <property type="match status" value="1"/>
</dbReference>
<comment type="cofactor">
    <cofactor evidence="10">
        <name>Mg(2+)</name>
        <dbReference type="ChEBI" id="CHEBI:18420"/>
    </cofactor>
</comment>
<feature type="active site" description="Nucleophile" evidence="8">
    <location>
        <position position="9"/>
    </location>
</feature>
<feature type="binding site" evidence="10">
    <location>
        <position position="9"/>
    </location>
    <ligand>
        <name>Mg(2+)</name>
        <dbReference type="ChEBI" id="CHEBI:18420"/>
    </ligand>
</feature>
<evidence type="ECO:0000256" key="5">
    <source>
        <dbReference type="ARBA" id="ARBA00023277"/>
    </source>
</evidence>
<keyword evidence="2 7" id="KW-0963">Cytoplasm</keyword>
<feature type="binding site" evidence="10">
    <location>
        <position position="126"/>
    </location>
    <ligand>
        <name>Mg(2+)</name>
        <dbReference type="ChEBI" id="CHEBI:18420"/>
    </ligand>
</feature>
<dbReference type="SUPFAM" id="SSF56784">
    <property type="entry name" value="HAD-like"/>
    <property type="match status" value="1"/>
</dbReference>
<dbReference type="OrthoDB" id="9813880at2"/>
<feature type="active site" description="Nucleophile" evidence="8">
    <location>
        <position position="11"/>
    </location>
</feature>
<evidence type="ECO:0000313" key="12">
    <source>
        <dbReference type="Proteomes" id="UP000187181"/>
    </source>
</evidence>
<sequence length="178" mass="20138">MLQKCVFLDRDGVLNRERGDYTYTLEDFEVLPGVPEALALLKQNGYFLIVVTNQGGIAKGLYTKADVMACHQKLQERCNHLIDAIYYAPSHPHYSESLSRKPDSLMLERAMARYSIDPAQSWMVGDSHRDLEAAEKVGVRSIIVGDKYSPGSYTWQVEDLWQAAQLIISSRLEVDVQV</sequence>
<evidence type="ECO:0000256" key="2">
    <source>
        <dbReference type="ARBA" id="ARBA00022490"/>
    </source>
</evidence>
<feature type="binding site" evidence="10">
    <location>
        <position position="11"/>
    </location>
    <ligand>
        <name>Mg(2+)</name>
        <dbReference type="ChEBI" id="CHEBI:18420"/>
    </ligand>
</feature>
<dbReference type="InterPro" id="IPR041492">
    <property type="entry name" value="HAD_2"/>
</dbReference>
<keyword evidence="4 7" id="KW-0378">Hydrolase</keyword>
<dbReference type="GO" id="GO:0005975">
    <property type="term" value="P:carbohydrate metabolic process"/>
    <property type="evidence" value="ECO:0007669"/>
    <property type="project" value="InterPro"/>
</dbReference>
<dbReference type="EC" id="3.1.3.-" evidence="7"/>
<dbReference type="Proteomes" id="UP000187181">
    <property type="component" value="Unassembled WGS sequence"/>
</dbReference>
<dbReference type="AlphaFoldDB" id="A0A1R3X5Z8"/>
<dbReference type="NCBIfam" id="TIGR01656">
    <property type="entry name" value="Histidinol-ppas"/>
    <property type="match status" value="1"/>
</dbReference>
<comment type="similarity">
    <text evidence="7">Belongs to the gmhB family.</text>
</comment>
<dbReference type="InterPro" id="IPR004446">
    <property type="entry name" value="Heptose_bisP_phosphatase"/>
</dbReference>
<dbReference type="PANTHER" id="PTHR42891:SF1">
    <property type="entry name" value="D-GLYCERO-BETA-D-MANNO-HEPTOSE-1,7-BISPHOSPHATE 7-PHOSPHATASE"/>
    <property type="match status" value="1"/>
</dbReference>
<organism evidence="11 12">
    <name type="scientific">Pontibacter indicus</name>
    <dbReference type="NCBI Taxonomy" id="1317125"/>
    <lineage>
        <taxon>Bacteria</taxon>
        <taxon>Pseudomonadati</taxon>
        <taxon>Bacteroidota</taxon>
        <taxon>Cytophagia</taxon>
        <taxon>Cytophagales</taxon>
        <taxon>Hymenobacteraceae</taxon>
        <taxon>Pontibacter</taxon>
    </lineage>
</organism>
<feature type="site" description="Contributes to substrate recognition" evidence="9">
    <location>
        <position position="100"/>
    </location>
</feature>
<keyword evidence="3 10" id="KW-0479">Metal-binding</keyword>
<keyword evidence="12" id="KW-1185">Reference proteome</keyword>
<reference evidence="12" key="1">
    <citation type="submission" date="2017-01" db="EMBL/GenBank/DDBJ databases">
        <authorList>
            <person name="Varghese N."/>
            <person name="Submissions S."/>
        </authorList>
    </citation>
    <scope>NUCLEOTIDE SEQUENCE [LARGE SCALE GENOMIC DNA]</scope>
    <source>
        <strain evidence="12">LP100</strain>
    </source>
</reference>
<protein>
    <recommendedName>
        <fullName evidence="6 7">D,D-heptose 1,7-bisphosphate phosphatase</fullName>
        <ecNumber evidence="7">3.1.3.-</ecNumber>
    </recommendedName>
</protein>
<evidence type="ECO:0000256" key="9">
    <source>
        <dbReference type="PIRSR" id="PIRSR004682-3"/>
    </source>
</evidence>
<dbReference type="CDD" id="cd07503">
    <property type="entry name" value="HAD_HisB-N"/>
    <property type="match status" value="1"/>
</dbReference>
<gene>
    <name evidence="11" type="ORF">SAMN05444128_1714</name>
</gene>